<proteinExistence type="predicted"/>
<dbReference type="PANTHER" id="PTHR43003:SF13">
    <property type="entry name" value="DNA-3-METHYLADENINE GLYCOSYLASE 2"/>
    <property type="match status" value="1"/>
</dbReference>
<evidence type="ECO:0000313" key="8">
    <source>
        <dbReference type="Proteomes" id="UP001501627"/>
    </source>
</evidence>
<dbReference type="Gene3D" id="1.10.340.30">
    <property type="entry name" value="Hypothetical protein, domain 2"/>
    <property type="match status" value="1"/>
</dbReference>
<dbReference type="InterPro" id="IPR051912">
    <property type="entry name" value="Alkylbase_DNA_Glycosylase/TA"/>
</dbReference>
<dbReference type="InterPro" id="IPR037046">
    <property type="entry name" value="AlkA_N_sf"/>
</dbReference>
<evidence type="ECO:0000256" key="4">
    <source>
        <dbReference type="ARBA" id="ARBA00023204"/>
    </source>
</evidence>
<evidence type="ECO:0000256" key="3">
    <source>
        <dbReference type="ARBA" id="ARBA00022763"/>
    </source>
</evidence>
<organism evidence="7 8">
    <name type="scientific">Comamonas faecalis</name>
    <dbReference type="NCBI Taxonomy" id="1387849"/>
    <lineage>
        <taxon>Bacteria</taxon>
        <taxon>Pseudomonadati</taxon>
        <taxon>Pseudomonadota</taxon>
        <taxon>Betaproteobacteria</taxon>
        <taxon>Burkholderiales</taxon>
        <taxon>Comamonadaceae</taxon>
        <taxon>Comamonas</taxon>
    </lineage>
</organism>
<evidence type="ECO:0000313" key="7">
    <source>
        <dbReference type="EMBL" id="GAA3992184.1"/>
    </source>
</evidence>
<dbReference type="CDD" id="cd00056">
    <property type="entry name" value="ENDO3c"/>
    <property type="match status" value="1"/>
</dbReference>
<dbReference type="EMBL" id="BAABBP010000010">
    <property type="protein sequence ID" value="GAA3992184.1"/>
    <property type="molecule type" value="Genomic_DNA"/>
</dbReference>
<feature type="domain" description="HhH-GPD" evidence="5">
    <location>
        <begin position="131"/>
        <end position="291"/>
    </location>
</feature>
<comment type="catalytic activity">
    <reaction evidence="1">
        <text>Hydrolysis of alkylated DNA, releasing 3-methyladenine, 3-methylguanine, 7-methylguanine and 7-methyladenine.</text>
        <dbReference type="EC" id="3.2.2.21"/>
    </reaction>
</comment>
<reference evidence="8" key="1">
    <citation type="journal article" date="2019" name="Int. J. Syst. Evol. Microbiol.">
        <title>The Global Catalogue of Microorganisms (GCM) 10K type strain sequencing project: providing services to taxonomists for standard genome sequencing and annotation.</title>
        <authorList>
            <consortium name="The Broad Institute Genomics Platform"/>
            <consortium name="The Broad Institute Genome Sequencing Center for Infectious Disease"/>
            <person name="Wu L."/>
            <person name="Ma J."/>
        </authorList>
    </citation>
    <scope>NUCLEOTIDE SEQUENCE [LARGE SCALE GENOMIC DNA]</scope>
    <source>
        <strain evidence="8">JCM 17561</strain>
    </source>
</reference>
<dbReference type="InterPro" id="IPR023170">
    <property type="entry name" value="HhH_base_excis_C"/>
</dbReference>
<dbReference type="InterPro" id="IPR011257">
    <property type="entry name" value="DNA_glycosylase"/>
</dbReference>
<evidence type="ECO:0000259" key="6">
    <source>
        <dbReference type="SMART" id="SM01009"/>
    </source>
</evidence>
<dbReference type="SMART" id="SM00478">
    <property type="entry name" value="ENDO3c"/>
    <property type="match status" value="1"/>
</dbReference>
<dbReference type="Pfam" id="PF00730">
    <property type="entry name" value="HhH-GPD"/>
    <property type="match status" value="1"/>
</dbReference>
<evidence type="ECO:0000259" key="5">
    <source>
        <dbReference type="SMART" id="SM00478"/>
    </source>
</evidence>
<sequence>MPLIALPWKSPYDHLALLAFLAQRQIDGVEQVQCTEGQALYRSTLELPGTGGHRGWLQVQLDGERQQALLTLDEALAPCRDEVVRRVRHLLDLDTDPAPIARVLHADFPHGDGLRVPGALQGFALAVRAILGQQVTVAAARTLAQRLAERFGAPLETPWPALNRLFPSPEVLAHASGDALGQLGIVRQRQAAITALARAVSEGQIDLQPGADMPATVQALRALPGIGDWTAQYIAMRALRCSDAFVAGDVALHNALGLRGEKAPARAALERAQAWRPWRAYAVLRAWHALPAQPRRGKKAG</sequence>
<comment type="caution">
    <text evidence="7">The sequence shown here is derived from an EMBL/GenBank/DDBJ whole genome shotgun (WGS) entry which is preliminary data.</text>
</comment>
<protein>
    <recommendedName>
        <fullName evidence="2">DNA-3-methyladenine glycosylase II</fullName>
        <ecNumber evidence="2">3.2.2.21</ecNumber>
    </recommendedName>
</protein>
<dbReference type="Proteomes" id="UP001501627">
    <property type="component" value="Unassembled WGS sequence"/>
</dbReference>
<dbReference type="EC" id="3.2.2.21" evidence="2"/>
<dbReference type="Pfam" id="PF06029">
    <property type="entry name" value="AlkA_N"/>
    <property type="match status" value="1"/>
</dbReference>
<keyword evidence="3" id="KW-0227">DNA damage</keyword>
<evidence type="ECO:0000256" key="2">
    <source>
        <dbReference type="ARBA" id="ARBA00012000"/>
    </source>
</evidence>
<evidence type="ECO:0000256" key="1">
    <source>
        <dbReference type="ARBA" id="ARBA00000086"/>
    </source>
</evidence>
<dbReference type="Gene3D" id="1.10.1670.10">
    <property type="entry name" value="Helix-hairpin-Helix base-excision DNA repair enzymes (C-terminal)"/>
    <property type="match status" value="1"/>
</dbReference>
<dbReference type="SUPFAM" id="SSF48150">
    <property type="entry name" value="DNA-glycosylase"/>
    <property type="match status" value="1"/>
</dbReference>
<dbReference type="InterPro" id="IPR003265">
    <property type="entry name" value="HhH-GPD_domain"/>
</dbReference>
<gene>
    <name evidence="7" type="ORF">GCM10022279_14260</name>
</gene>
<accession>A0ABP7R5Y0</accession>
<name>A0ABP7R5Y0_9BURK</name>
<dbReference type="Gene3D" id="3.30.310.20">
    <property type="entry name" value="DNA-3-methyladenine glycosylase AlkA, N-terminal domain"/>
    <property type="match status" value="1"/>
</dbReference>
<keyword evidence="8" id="KW-1185">Reference proteome</keyword>
<dbReference type="SMART" id="SM01009">
    <property type="entry name" value="AlkA_N"/>
    <property type="match status" value="1"/>
</dbReference>
<dbReference type="SUPFAM" id="SSF55945">
    <property type="entry name" value="TATA-box binding protein-like"/>
    <property type="match status" value="1"/>
</dbReference>
<keyword evidence="4" id="KW-0234">DNA repair</keyword>
<dbReference type="InterPro" id="IPR010316">
    <property type="entry name" value="AlkA_N"/>
</dbReference>
<feature type="domain" description="DNA-3-methyladenine glycosylase AlkA N-terminal" evidence="6">
    <location>
        <begin position="3"/>
        <end position="121"/>
    </location>
</feature>
<dbReference type="PANTHER" id="PTHR43003">
    <property type="entry name" value="DNA-3-METHYLADENINE GLYCOSYLASE"/>
    <property type="match status" value="1"/>
</dbReference>